<proteinExistence type="predicted"/>
<evidence type="ECO:0000256" key="1">
    <source>
        <dbReference type="SAM" id="Coils"/>
    </source>
</evidence>
<keyword evidence="3" id="KW-1185">Reference proteome</keyword>
<accession>A0AAW0B505</accession>
<reference evidence="2 3" key="1">
    <citation type="submission" date="2024-01" db="EMBL/GenBank/DDBJ databases">
        <title>A draft genome for a cacao thread blight-causing isolate of Paramarasmius palmivorus.</title>
        <authorList>
            <person name="Baruah I.K."/>
            <person name="Bukari Y."/>
            <person name="Amoako-Attah I."/>
            <person name="Meinhardt L.W."/>
            <person name="Bailey B.A."/>
            <person name="Cohen S.P."/>
        </authorList>
    </citation>
    <scope>NUCLEOTIDE SEQUENCE [LARGE SCALE GENOMIC DNA]</scope>
    <source>
        <strain evidence="2 3">GH-12</strain>
    </source>
</reference>
<evidence type="ECO:0000313" key="2">
    <source>
        <dbReference type="EMBL" id="KAK7021129.1"/>
    </source>
</evidence>
<evidence type="ECO:0000313" key="3">
    <source>
        <dbReference type="Proteomes" id="UP001383192"/>
    </source>
</evidence>
<protein>
    <submittedName>
        <fullName evidence="2">Uncharacterized protein</fullName>
    </submittedName>
</protein>
<gene>
    <name evidence="2" type="ORF">VNI00_017490</name>
</gene>
<sequence length="217" mass="24537">MSSPPSAPFSHLERVNSIEKLHNAIQLYGFGIVDDAEEAKQQWVEYLHCCGEKAREAPAAPCSAEAPAPIEAQMQYQSSDEEVICLRKELRERTETAYDLLWLNSGAMEHLTEALDRIDSLEEALGQSQAMLAKCHGGLERTQASINDHKQRQEKLCEEKENLMVMVSEEQCRRHELENENAVLRNSLRLEQELKSKLAEALVTGDTIMLLNRLCSN</sequence>
<organism evidence="2 3">
    <name type="scientific">Paramarasmius palmivorus</name>
    <dbReference type="NCBI Taxonomy" id="297713"/>
    <lineage>
        <taxon>Eukaryota</taxon>
        <taxon>Fungi</taxon>
        <taxon>Dikarya</taxon>
        <taxon>Basidiomycota</taxon>
        <taxon>Agaricomycotina</taxon>
        <taxon>Agaricomycetes</taxon>
        <taxon>Agaricomycetidae</taxon>
        <taxon>Agaricales</taxon>
        <taxon>Marasmiineae</taxon>
        <taxon>Marasmiaceae</taxon>
        <taxon>Paramarasmius</taxon>
    </lineage>
</organism>
<dbReference type="Proteomes" id="UP001383192">
    <property type="component" value="Unassembled WGS sequence"/>
</dbReference>
<keyword evidence="1" id="KW-0175">Coiled coil</keyword>
<feature type="coiled-coil region" evidence="1">
    <location>
        <begin position="111"/>
        <end position="194"/>
    </location>
</feature>
<dbReference type="EMBL" id="JAYKXP010000174">
    <property type="protein sequence ID" value="KAK7021129.1"/>
    <property type="molecule type" value="Genomic_DNA"/>
</dbReference>
<comment type="caution">
    <text evidence="2">The sequence shown here is derived from an EMBL/GenBank/DDBJ whole genome shotgun (WGS) entry which is preliminary data.</text>
</comment>
<name>A0AAW0B505_9AGAR</name>
<dbReference type="AlphaFoldDB" id="A0AAW0B505"/>